<dbReference type="GO" id="GO:0006396">
    <property type="term" value="P:RNA processing"/>
    <property type="evidence" value="ECO:0007669"/>
    <property type="project" value="TreeGrafter"/>
</dbReference>
<dbReference type="PhylomeDB" id="A0A060TBB2"/>
<organism evidence="1">
    <name type="scientific">Blastobotrys adeninivorans</name>
    <name type="common">Yeast</name>
    <name type="synonym">Arxula adeninivorans</name>
    <dbReference type="NCBI Taxonomy" id="409370"/>
    <lineage>
        <taxon>Eukaryota</taxon>
        <taxon>Fungi</taxon>
        <taxon>Dikarya</taxon>
        <taxon>Ascomycota</taxon>
        <taxon>Saccharomycotina</taxon>
        <taxon>Dipodascomycetes</taxon>
        <taxon>Dipodascales</taxon>
        <taxon>Trichomonascaceae</taxon>
        <taxon>Blastobotrys</taxon>
    </lineage>
</organism>
<dbReference type="EMBL" id="HG937694">
    <property type="protein sequence ID" value="CDP38218.1"/>
    <property type="molecule type" value="Genomic_DNA"/>
</dbReference>
<dbReference type="Gene3D" id="1.25.40.10">
    <property type="entry name" value="Tetratricopeptide repeat domain"/>
    <property type="match status" value="2"/>
</dbReference>
<reference evidence="1" key="1">
    <citation type="submission" date="2014-02" db="EMBL/GenBank/DDBJ databases">
        <authorList>
            <person name="Genoscope - CEA"/>
        </authorList>
    </citation>
    <scope>NUCLEOTIDE SEQUENCE</scope>
    <source>
        <strain evidence="1">LS3</strain>
    </source>
</reference>
<proteinExistence type="predicted"/>
<protein>
    <submittedName>
        <fullName evidence="1">ARAD1D29788p</fullName>
    </submittedName>
</protein>
<accession>A0A060TBB2</accession>
<reference evidence="1" key="2">
    <citation type="submission" date="2014-06" db="EMBL/GenBank/DDBJ databases">
        <title>The complete genome of Blastobotrys (Arxula) adeninivorans LS3 - a yeast of biotechnological interest.</title>
        <authorList>
            <person name="Kunze G."/>
            <person name="Gaillardin C."/>
            <person name="Czernicka M."/>
            <person name="Durrens P."/>
            <person name="Martin T."/>
            <person name="Boer E."/>
            <person name="Gabaldon T."/>
            <person name="Cruz J."/>
            <person name="Talla E."/>
            <person name="Marck C."/>
            <person name="Goffeau A."/>
            <person name="Barbe V."/>
            <person name="Baret P."/>
            <person name="Baronian K."/>
            <person name="Beier S."/>
            <person name="Bleykasten C."/>
            <person name="Bode R."/>
            <person name="Casaregola S."/>
            <person name="Despons L."/>
            <person name="Fairhead C."/>
            <person name="Giersberg M."/>
            <person name="Gierski P."/>
            <person name="Hahnel U."/>
            <person name="Hartmann A."/>
            <person name="Jankowska D."/>
            <person name="Jubin C."/>
            <person name="Jung P."/>
            <person name="Lafontaine I."/>
            <person name="Leh-Louis V."/>
            <person name="Lemaire M."/>
            <person name="Marcet-Houben M."/>
            <person name="Mascher M."/>
            <person name="Morel G."/>
            <person name="Richard G.-F."/>
            <person name="Riechen J."/>
            <person name="Sacerdot C."/>
            <person name="Sarkar A."/>
            <person name="Savel G."/>
            <person name="Schacherer J."/>
            <person name="Sherman D."/>
            <person name="Straub M.-L."/>
            <person name="Stein N."/>
            <person name="Thierry A."/>
            <person name="Trautwein-Schult A."/>
            <person name="Westhof E."/>
            <person name="Worch S."/>
            <person name="Dujon B."/>
            <person name="Souciet J.-L."/>
            <person name="Wincker P."/>
            <person name="Scholz U."/>
            <person name="Neuveglise N."/>
        </authorList>
    </citation>
    <scope>NUCLEOTIDE SEQUENCE</scope>
    <source>
        <strain evidence="1">LS3</strain>
    </source>
</reference>
<dbReference type="PANTHER" id="PTHR47934">
    <property type="entry name" value="PENTATRICOPEPTIDE REPEAT-CONTAINING PROTEIN PET309, MITOCHONDRIAL"/>
    <property type="match status" value="1"/>
</dbReference>
<dbReference type="AlphaFoldDB" id="A0A060TBB2"/>
<evidence type="ECO:0000313" key="1">
    <source>
        <dbReference type="EMBL" id="CDP38218.1"/>
    </source>
</evidence>
<sequence>MMSLRAASRSPAFRGILGLSSLASPIGSRALLRQPLLVRYASDHKRSWYQRALRKGGILKGGAGPSWKETKIESTQEWDLTARKLKEVLIAFSSGQLPDAAPVKDLLFELVHQSPGPIPINYLPIVEAAYGSLSRASISLTDLETNQLYKAIAFNDAHDIVRYSIVTKLYAKLGQSSDKSITEVENWLENGLLYCKFLRAQLKMKEYDQLFKSLLSTTGTISNDELILEFVKEIGESESKNGLGYLENILRASSNPTPDVYVRAIEVYVKLITGSENADNRLSSFVENVLFPSQTPERPINADIAVSLVDSAISLNASNAGQKILANIIIPHLEDLLQTVPNMDTRLQFYELLLMACTRLAIDQQTGDKISGRIYQEYSQSEFEKETWEVLVSWSLVKDPDLSEMKSCLSEMRGNGYNPDDKTLNSILHTAYALDIPGTNTDRILSYFSTDLNIEGDLETYALRMEHALSKGRSSDAAELFQQSLQKGCQWDEDDGKYLSTLDNLLVKIDKTDTFFAFRAYKRVKMFTKTIGYEARCSLLSMFLQGDYIADAGMFLEEEFAEGDPEKSTSDSISADGVPELYRMMYDYIMASDDYQQAWLLFGYMNRFIKLPYGSYYPIMQKFCQLQRPDASLAIFKFMRARHMKEGMSPPNADIYVLLFDEFGRTFYEEGVLTLHTYFKMDLCIEAETRILNSIMGAYCNLLDDPRTMEQWRQLTLGNQVDNDSVTIMIKHFTRASLADVEELWTTLPDLGLQPSRDNLRQYVIANCYNGYYLRALNIVKNMEQDYGLLPDIDTIEALYNWTMVSHRKEQVKEWALENHPEEWRALESRGTLKTYVLPENNENASEGMLRAEAISKIQSPEVDKNRYLPGEEE</sequence>
<gene>
    <name evidence="1" type="ORF">GNLVRS02_ARAD1D29788g</name>
</gene>
<dbReference type="InterPro" id="IPR011990">
    <property type="entry name" value="TPR-like_helical_dom_sf"/>
</dbReference>
<dbReference type="GO" id="GO:0003729">
    <property type="term" value="F:mRNA binding"/>
    <property type="evidence" value="ECO:0007669"/>
    <property type="project" value="TreeGrafter"/>
</dbReference>
<dbReference type="InterPro" id="IPR051114">
    <property type="entry name" value="Mito_RNA_Proc_CCM1"/>
</dbReference>
<dbReference type="PANTHER" id="PTHR47934:SF6">
    <property type="entry name" value="MITOCHONDRIAL GROUP I INTRON SPLICING FACTOR CCM1-RELATED"/>
    <property type="match status" value="1"/>
</dbReference>
<dbReference type="GO" id="GO:0007005">
    <property type="term" value="P:mitochondrion organization"/>
    <property type="evidence" value="ECO:0007669"/>
    <property type="project" value="TreeGrafter"/>
</dbReference>
<name>A0A060TBB2_BLAAD</name>
<dbReference type="GO" id="GO:0005739">
    <property type="term" value="C:mitochondrion"/>
    <property type="evidence" value="ECO:0007669"/>
    <property type="project" value="TreeGrafter"/>
</dbReference>